<evidence type="ECO:0000313" key="1">
    <source>
        <dbReference type="EMBL" id="AXQ58520.1"/>
    </source>
</evidence>
<dbReference type="KEGG" id="sky:D0C37_30550"/>
<dbReference type="AlphaFoldDB" id="A0A385DKM0"/>
<organism evidence="1 2">
    <name type="scientific">Streptomyces koyangensis</name>
    <dbReference type="NCBI Taxonomy" id="188770"/>
    <lineage>
        <taxon>Bacteria</taxon>
        <taxon>Bacillati</taxon>
        <taxon>Actinomycetota</taxon>
        <taxon>Actinomycetes</taxon>
        <taxon>Kitasatosporales</taxon>
        <taxon>Streptomycetaceae</taxon>
        <taxon>Streptomyces</taxon>
        <taxon>Streptomyces aurantiacus group</taxon>
    </lineage>
</organism>
<evidence type="ECO:0008006" key="3">
    <source>
        <dbReference type="Google" id="ProtNLM"/>
    </source>
</evidence>
<gene>
    <name evidence="1" type="ORF">D0C37_30550</name>
</gene>
<sequence>MPGSDDAGPAWSPLVPGADGDVVLAVDFATTGRCEATFAELAGLLPGPVDVWQAVPPPDAPARGREDDWARHYLHWWAGQEAYGPAARPVRAVLGYCAGCVFASRLADVVERRQSARPVLVFFDPEVPGVVSLDRGIRAAVDGIDGLSDEERAGLRREIGRIRDAAGNNFDKAAEAFVALYREAYETVLTRMGVGGNFAEQLTRLFRSYAGYLSAARRLEPGAGWESAVSLLSAGRAGGRLGREIRFPVRQEDLLRDPGVARAVQELVSPP</sequence>
<evidence type="ECO:0000313" key="2">
    <source>
        <dbReference type="Proteomes" id="UP000259636"/>
    </source>
</evidence>
<dbReference type="Proteomes" id="UP000259636">
    <property type="component" value="Chromosome"/>
</dbReference>
<dbReference type="Gene3D" id="3.40.50.1820">
    <property type="entry name" value="alpha/beta hydrolase"/>
    <property type="match status" value="1"/>
</dbReference>
<proteinExistence type="predicted"/>
<dbReference type="InterPro" id="IPR029058">
    <property type="entry name" value="AB_hydrolase_fold"/>
</dbReference>
<dbReference type="GeneID" id="300118462"/>
<dbReference type="EMBL" id="CP031742">
    <property type="protein sequence ID" value="AXQ58520.1"/>
    <property type="molecule type" value="Genomic_DNA"/>
</dbReference>
<protein>
    <recommendedName>
        <fullName evidence="3">Thioesterase domain-containing protein</fullName>
    </recommendedName>
</protein>
<reference evidence="1 2" key="1">
    <citation type="submission" date="2018-08" db="EMBL/GenBank/DDBJ databases">
        <authorList>
            <person name="Ferrada E.E."/>
            <person name="Latorre B.A."/>
        </authorList>
    </citation>
    <scope>NUCLEOTIDE SEQUENCE [LARGE SCALE GENOMIC DNA]</scope>
    <source>
        <strain evidence="1 2">VK-A60T</strain>
    </source>
</reference>
<dbReference type="RefSeq" id="WP_117350724.1">
    <property type="nucleotide sequence ID" value="NZ_CP031742.1"/>
</dbReference>
<accession>A0A385DKM0</accession>
<name>A0A385DKM0_9ACTN</name>